<protein>
    <submittedName>
        <fullName evidence="1">Uncharacterized protein</fullName>
    </submittedName>
</protein>
<dbReference type="Gene3D" id="3.90.550.10">
    <property type="entry name" value="Spore Coat Polysaccharide Biosynthesis Protein SpsA, Chain A"/>
    <property type="match status" value="1"/>
</dbReference>
<comment type="caution">
    <text evidence="1">The sequence shown here is derived from an EMBL/GenBank/DDBJ whole genome shotgun (WGS) entry which is preliminary data.</text>
</comment>
<evidence type="ECO:0000313" key="1">
    <source>
        <dbReference type="EMBL" id="TKC47628.1"/>
    </source>
</evidence>
<organism evidence="1 2">
    <name type="scientific">Monodon monoceros</name>
    <name type="common">Narwhal</name>
    <name type="synonym">Ceratodon monodon</name>
    <dbReference type="NCBI Taxonomy" id="40151"/>
    <lineage>
        <taxon>Eukaryota</taxon>
        <taxon>Metazoa</taxon>
        <taxon>Chordata</taxon>
        <taxon>Craniata</taxon>
        <taxon>Vertebrata</taxon>
        <taxon>Euteleostomi</taxon>
        <taxon>Mammalia</taxon>
        <taxon>Eutheria</taxon>
        <taxon>Laurasiatheria</taxon>
        <taxon>Artiodactyla</taxon>
        <taxon>Whippomorpha</taxon>
        <taxon>Cetacea</taxon>
        <taxon>Odontoceti</taxon>
        <taxon>Monodontidae</taxon>
        <taxon>Monodon</taxon>
    </lineage>
</organism>
<gene>
    <name evidence="1" type="ORF">EI555_012452</name>
</gene>
<name>A0A4U1FD98_MONMO</name>
<accession>A0A4U1FD98</accession>
<sequence length="117" mass="12986">TTYVTDHNFVTLATEGVYCQGALLLGQSLSGHRATGTLVALLTSQVSTLRTVLCRVSNTVTRGNLIDGAIKCVFVDMSKLVLFNTDELFHREEFSTASDSRWLDYFYWRSVCLPTVA</sequence>
<dbReference type="PANTHER" id="PTHR11183">
    <property type="entry name" value="GLYCOGENIN SUBFAMILY MEMBER"/>
    <property type="match status" value="1"/>
</dbReference>
<evidence type="ECO:0000313" key="2">
    <source>
        <dbReference type="Proteomes" id="UP000308365"/>
    </source>
</evidence>
<dbReference type="InterPro" id="IPR050587">
    <property type="entry name" value="GNT1/Glycosyltrans_8"/>
</dbReference>
<dbReference type="EMBL" id="RWIC01000202">
    <property type="protein sequence ID" value="TKC47628.1"/>
    <property type="molecule type" value="Genomic_DNA"/>
</dbReference>
<feature type="non-terminal residue" evidence="1">
    <location>
        <position position="1"/>
    </location>
</feature>
<reference evidence="2" key="1">
    <citation type="journal article" date="2019" name="IScience">
        <title>Narwhal Genome Reveals Long-Term Low Genetic Diversity despite Current Large Abundance Size.</title>
        <authorList>
            <person name="Westbury M.V."/>
            <person name="Petersen B."/>
            <person name="Garde E."/>
            <person name="Heide-Jorgensen M.P."/>
            <person name="Lorenzen E.D."/>
        </authorList>
    </citation>
    <scope>NUCLEOTIDE SEQUENCE [LARGE SCALE GENOMIC DNA]</scope>
</reference>
<dbReference type="AlphaFoldDB" id="A0A4U1FD98"/>
<proteinExistence type="predicted"/>
<dbReference type="Proteomes" id="UP000308365">
    <property type="component" value="Unassembled WGS sequence"/>
</dbReference>
<dbReference type="InterPro" id="IPR029044">
    <property type="entry name" value="Nucleotide-diphossugar_trans"/>
</dbReference>